<evidence type="ECO:0000256" key="1">
    <source>
        <dbReference type="SAM" id="Phobius"/>
    </source>
</evidence>
<dbReference type="Proteomes" id="UP000570010">
    <property type="component" value="Unassembled WGS sequence"/>
</dbReference>
<reference evidence="2 5" key="2">
    <citation type="submission" date="2020-07" db="EMBL/GenBank/DDBJ databases">
        <authorList>
            <person name="Feng H."/>
        </authorList>
    </citation>
    <scope>NUCLEOTIDE SEQUENCE [LARGE SCALE GENOMIC DNA]</scope>
    <source>
        <strain evidence="5">s-12</strain>
        <strain evidence="2">S-12</strain>
    </source>
</reference>
<protein>
    <submittedName>
        <fullName evidence="3">Uncharacterized protein</fullName>
    </submittedName>
</protein>
<keyword evidence="4" id="KW-1185">Reference proteome</keyword>
<proteinExistence type="predicted"/>
<evidence type="ECO:0000313" key="5">
    <source>
        <dbReference type="Proteomes" id="UP000570010"/>
    </source>
</evidence>
<feature type="transmembrane region" description="Helical" evidence="1">
    <location>
        <begin position="6"/>
        <end position="23"/>
    </location>
</feature>
<keyword evidence="1" id="KW-1133">Transmembrane helix</keyword>
<dbReference type="AlphaFoldDB" id="A0A6B3VX81"/>
<comment type="caution">
    <text evidence="3">The sequence shown here is derived from an EMBL/GenBank/DDBJ whole genome shotgun (WGS) entry which is preliminary data.</text>
</comment>
<evidence type="ECO:0000313" key="3">
    <source>
        <dbReference type="EMBL" id="NEY80136.1"/>
    </source>
</evidence>
<dbReference type="Proteomes" id="UP000472971">
    <property type="component" value="Unassembled WGS sequence"/>
</dbReference>
<sequence>MLYGILIILVLVVIALIMTLFVVKDVSKTIKKYEKNGDSLQNEILRSREYEVKSLKVNIRSLTWIYVVICLIIIGVSFGFVFVA</sequence>
<keyword evidence="1" id="KW-0472">Membrane</keyword>
<dbReference type="RefSeq" id="WP_163239200.1">
    <property type="nucleotide sequence ID" value="NZ_CP082780.1"/>
</dbReference>
<reference evidence="3 4" key="1">
    <citation type="submission" date="2020-02" db="EMBL/GenBank/DDBJ databases">
        <title>Bacillus aquiflavi sp. nov., isolated from yellow water of strong flavor Chinese baijiu in Yibin region of China.</title>
        <authorList>
            <person name="Xie J."/>
        </authorList>
    </citation>
    <scope>NUCLEOTIDE SEQUENCE [LARGE SCALE GENOMIC DNA]</scope>
    <source>
        <strain evidence="3 4">3H-10</strain>
    </source>
</reference>
<accession>A0A6B3VX81</accession>
<dbReference type="EMBL" id="JAAIWN010000002">
    <property type="protein sequence ID" value="NEY80136.1"/>
    <property type="molecule type" value="Genomic_DNA"/>
</dbReference>
<feature type="transmembrane region" description="Helical" evidence="1">
    <location>
        <begin position="63"/>
        <end position="83"/>
    </location>
</feature>
<gene>
    <name evidence="3" type="ORF">G4D64_01070</name>
    <name evidence="2" type="ORF">H1Z61_01070</name>
</gene>
<keyword evidence="1" id="KW-0812">Transmembrane</keyword>
<organism evidence="3 4">
    <name type="scientific">Bacillus aquiflavi</name>
    <dbReference type="NCBI Taxonomy" id="2672567"/>
    <lineage>
        <taxon>Bacteria</taxon>
        <taxon>Bacillati</taxon>
        <taxon>Bacillota</taxon>
        <taxon>Bacilli</taxon>
        <taxon>Bacillales</taxon>
        <taxon>Bacillaceae</taxon>
        <taxon>Bacillus</taxon>
    </lineage>
</organism>
<dbReference type="EMBL" id="JACEIO010000002">
    <property type="protein sequence ID" value="MBA4535760.1"/>
    <property type="molecule type" value="Genomic_DNA"/>
</dbReference>
<evidence type="ECO:0000313" key="2">
    <source>
        <dbReference type="EMBL" id="MBA4535760.1"/>
    </source>
</evidence>
<name>A0A6B3VX81_9BACI</name>
<evidence type="ECO:0000313" key="4">
    <source>
        <dbReference type="Proteomes" id="UP000472971"/>
    </source>
</evidence>